<evidence type="ECO:0008006" key="4">
    <source>
        <dbReference type="Google" id="ProtNLM"/>
    </source>
</evidence>
<name>A0ABP7B2K0_9ACTN</name>
<evidence type="ECO:0000313" key="3">
    <source>
        <dbReference type="Proteomes" id="UP001500902"/>
    </source>
</evidence>
<gene>
    <name evidence="2" type="ORF">GCM10022224_006930</name>
</gene>
<sequence>MKDSIRVALAIIAGYYLGRRHKLRLATALVAAGVAGKMRRQGGGGLLEQGMKALGTSPEIENIVGRLRGDLMEVGKAAAVAATSKQIDTLSSKLHDRAESLRAPSVPRQRTGEEGEKETHEKYAREERYEEEAPEQKPSRGRMREEAVKTLRESRLAGRTRR</sequence>
<dbReference type="RefSeq" id="WP_344872851.1">
    <property type="nucleotide sequence ID" value="NZ_BAAAZP010000009.1"/>
</dbReference>
<comment type="caution">
    <text evidence="2">The sequence shown here is derived from an EMBL/GenBank/DDBJ whole genome shotgun (WGS) entry which is preliminary data.</text>
</comment>
<evidence type="ECO:0000313" key="2">
    <source>
        <dbReference type="EMBL" id="GAA3646743.1"/>
    </source>
</evidence>
<dbReference type="EMBL" id="BAAAZP010000009">
    <property type="protein sequence ID" value="GAA3646743.1"/>
    <property type="molecule type" value="Genomic_DNA"/>
</dbReference>
<feature type="compositionally biased region" description="Basic and acidic residues" evidence="1">
    <location>
        <begin position="134"/>
        <end position="156"/>
    </location>
</feature>
<evidence type="ECO:0000256" key="1">
    <source>
        <dbReference type="SAM" id="MobiDB-lite"/>
    </source>
</evidence>
<keyword evidence="3" id="KW-1185">Reference proteome</keyword>
<reference evidence="3" key="1">
    <citation type="journal article" date="2019" name="Int. J. Syst. Evol. Microbiol.">
        <title>The Global Catalogue of Microorganisms (GCM) 10K type strain sequencing project: providing services to taxonomists for standard genome sequencing and annotation.</title>
        <authorList>
            <consortium name="The Broad Institute Genomics Platform"/>
            <consortium name="The Broad Institute Genome Sequencing Center for Infectious Disease"/>
            <person name="Wu L."/>
            <person name="Ma J."/>
        </authorList>
    </citation>
    <scope>NUCLEOTIDE SEQUENCE [LARGE SCALE GENOMIC DNA]</scope>
    <source>
        <strain evidence="3">JCM 16904</strain>
    </source>
</reference>
<feature type="compositionally biased region" description="Basic and acidic residues" evidence="1">
    <location>
        <begin position="110"/>
        <end position="128"/>
    </location>
</feature>
<protein>
    <recommendedName>
        <fullName evidence="4">Sec-independent protein translocase protein TatB</fullName>
    </recommendedName>
</protein>
<dbReference type="Proteomes" id="UP001500902">
    <property type="component" value="Unassembled WGS sequence"/>
</dbReference>
<feature type="region of interest" description="Disordered" evidence="1">
    <location>
        <begin position="91"/>
        <end position="162"/>
    </location>
</feature>
<proteinExistence type="predicted"/>
<organism evidence="2 3">
    <name type="scientific">Nonomuraea antimicrobica</name>
    <dbReference type="NCBI Taxonomy" id="561173"/>
    <lineage>
        <taxon>Bacteria</taxon>
        <taxon>Bacillati</taxon>
        <taxon>Actinomycetota</taxon>
        <taxon>Actinomycetes</taxon>
        <taxon>Streptosporangiales</taxon>
        <taxon>Streptosporangiaceae</taxon>
        <taxon>Nonomuraea</taxon>
    </lineage>
</organism>
<accession>A0ABP7B2K0</accession>